<dbReference type="EMBL" id="FNXT01001259">
    <property type="protein sequence ID" value="SZX76483.1"/>
    <property type="molecule type" value="Genomic_DNA"/>
</dbReference>
<gene>
    <name evidence="3" type="ORF">BQ4739_LOCUS16866</name>
</gene>
<evidence type="ECO:0000256" key="2">
    <source>
        <dbReference type="SAM" id="SignalP"/>
    </source>
</evidence>
<accession>A0A383WGU5</accession>
<dbReference type="Proteomes" id="UP000256970">
    <property type="component" value="Unassembled WGS sequence"/>
</dbReference>
<organism evidence="3 4">
    <name type="scientific">Tetradesmus obliquus</name>
    <name type="common">Green alga</name>
    <name type="synonym">Acutodesmus obliquus</name>
    <dbReference type="NCBI Taxonomy" id="3088"/>
    <lineage>
        <taxon>Eukaryota</taxon>
        <taxon>Viridiplantae</taxon>
        <taxon>Chlorophyta</taxon>
        <taxon>core chlorophytes</taxon>
        <taxon>Chlorophyceae</taxon>
        <taxon>CS clade</taxon>
        <taxon>Sphaeropleales</taxon>
        <taxon>Scenedesmaceae</taxon>
        <taxon>Tetradesmus</taxon>
    </lineage>
</organism>
<sequence length="406" mass="41782">MLRGRLSFLLLQHCAASQQQLQQIVWAAAACLSTSSSTAAAATAAASAAAPQGSPAPAATQDTCASAAASSQAAAAAAAAAAASPQAAVAAAKQSRSGAKAAAAAQKGKQQPREPREKRVWPFVKQQELHSATFEQLHKDVKQQHALQDASAEANLLLLITKASDEEQVAAALAAVRANHMKRQRIRQAQPHSPQVFSALLKAGQRAGLGHRFSLQLLQQVEQLGLAPSQAMCHEVLAACIQQQDYAAASMAWLYAKAHCVSVSPDKVDAAAWLQQFAGPAAAAERQQPDEAAAAAAAGPSKEYWASKPMVRLYAQGVARWLQAGGVSHSHKKRLQAELQELAQELVDRGSKVPPVIEQALQEAAAAEAAAAEAGAAGSGAAEGEGAAADGGEQPAADDGKAPRTA</sequence>
<reference evidence="3 4" key="1">
    <citation type="submission" date="2016-10" db="EMBL/GenBank/DDBJ databases">
        <authorList>
            <person name="Cai Z."/>
        </authorList>
    </citation>
    <scope>NUCLEOTIDE SEQUENCE [LARGE SCALE GENOMIC DNA]</scope>
</reference>
<feature type="region of interest" description="Disordered" evidence="1">
    <location>
        <begin position="363"/>
        <end position="406"/>
    </location>
</feature>
<evidence type="ECO:0000313" key="3">
    <source>
        <dbReference type="EMBL" id="SZX76483.1"/>
    </source>
</evidence>
<dbReference type="PROSITE" id="PS51257">
    <property type="entry name" value="PROKAR_LIPOPROTEIN"/>
    <property type="match status" value="1"/>
</dbReference>
<feature type="region of interest" description="Disordered" evidence="1">
    <location>
        <begin position="100"/>
        <end position="119"/>
    </location>
</feature>
<proteinExistence type="predicted"/>
<feature type="chain" id="PRO_5016896821" description="Pentacotripeptide-repeat region of PRORP domain-containing protein" evidence="2">
    <location>
        <begin position="17"/>
        <end position="406"/>
    </location>
</feature>
<evidence type="ECO:0000256" key="1">
    <source>
        <dbReference type="SAM" id="MobiDB-lite"/>
    </source>
</evidence>
<feature type="compositionally biased region" description="Low complexity" evidence="1">
    <location>
        <begin position="100"/>
        <end position="109"/>
    </location>
</feature>
<evidence type="ECO:0008006" key="5">
    <source>
        <dbReference type="Google" id="ProtNLM"/>
    </source>
</evidence>
<keyword evidence="2" id="KW-0732">Signal</keyword>
<evidence type="ECO:0000313" key="4">
    <source>
        <dbReference type="Proteomes" id="UP000256970"/>
    </source>
</evidence>
<keyword evidence="4" id="KW-1185">Reference proteome</keyword>
<feature type="signal peptide" evidence="2">
    <location>
        <begin position="1"/>
        <end position="16"/>
    </location>
</feature>
<protein>
    <recommendedName>
        <fullName evidence="5">Pentacotripeptide-repeat region of PRORP domain-containing protein</fullName>
    </recommendedName>
</protein>
<feature type="compositionally biased region" description="Low complexity" evidence="1">
    <location>
        <begin position="384"/>
        <end position="397"/>
    </location>
</feature>
<feature type="compositionally biased region" description="Low complexity" evidence="1">
    <location>
        <begin position="363"/>
        <end position="376"/>
    </location>
</feature>
<dbReference type="AlphaFoldDB" id="A0A383WGU5"/>
<name>A0A383WGU5_TETOB</name>